<organism evidence="3 4">
    <name type="scientific">Desmophyllum pertusum</name>
    <dbReference type="NCBI Taxonomy" id="174260"/>
    <lineage>
        <taxon>Eukaryota</taxon>
        <taxon>Metazoa</taxon>
        <taxon>Cnidaria</taxon>
        <taxon>Anthozoa</taxon>
        <taxon>Hexacorallia</taxon>
        <taxon>Scleractinia</taxon>
        <taxon>Caryophylliina</taxon>
        <taxon>Caryophylliidae</taxon>
        <taxon>Desmophyllum</taxon>
    </lineage>
</organism>
<reference evidence="3" key="1">
    <citation type="submission" date="2023-01" db="EMBL/GenBank/DDBJ databases">
        <title>Genome assembly of the deep-sea coral Lophelia pertusa.</title>
        <authorList>
            <person name="Herrera S."/>
            <person name="Cordes E."/>
        </authorList>
    </citation>
    <scope>NUCLEOTIDE SEQUENCE</scope>
    <source>
        <strain evidence="3">USNM1676648</strain>
        <tissue evidence="3">Polyp</tissue>
    </source>
</reference>
<evidence type="ECO:0000313" key="3">
    <source>
        <dbReference type="EMBL" id="KAJ7327400.1"/>
    </source>
</evidence>
<dbReference type="EMBL" id="MU827801">
    <property type="protein sequence ID" value="KAJ7327400.1"/>
    <property type="molecule type" value="Genomic_DNA"/>
</dbReference>
<name>A0A9X0CD51_9CNID</name>
<feature type="compositionally biased region" description="Polar residues" evidence="2">
    <location>
        <begin position="126"/>
        <end position="135"/>
    </location>
</feature>
<keyword evidence="4" id="KW-1185">Reference proteome</keyword>
<feature type="compositionally biased region" description="Basic and acidic residues" evidence="2">
    <location>
        <begin position="1"/>
        <end position="25"/>
    </location>
</feature>
<comment type="caution">
    <text evidence="3">The sequence shown here is derived from an EMBL/GenBank/DDBJ whole genome shotgun (WGS) entry which is preliminary data.</text>
</comment>
<feature type="compositionally biased region" description="Basic and acidic residues" evidence="2">
    <location>
        <begin position="417"/>
        <end position="431"/>
    </location>
</feature>
<proteinExistence type="predicted"/>
<feature type="compositionally biased region" description="Basic and acidic residues" evidence="2">
    <location>
        <begin position="223"/>
        <end position="264"/>
    </location>
</feature>
<keyword evidence="1" id="KW-0175">Coiled coil</keyword>
<dbReference type="OrthoDB" id="10509589at2759"/>
<evidence type="ECO:0000256" key="1">
    <source>
        <dbReference type="SAM" id="Coils"/>
    </source>
</evidence>
<accession>A0A9X0CD51</accession>
<gene>
    <name evidence="3" type="ORF">OS493_027091</name>
</gene>
<feature type="compositionally biased region" description="Low complexity" evidence="2">
    <location>
        <begin position="82"/>
        <end position="111"/>
    </location>
</feature>
<dbReference type="Proteomes" id="UP001163046">
    <property type="component" value="Unassembled WGS sequence"/>
</dbReference>
<evidence type="ECO:0000313" key="4">
    <source>
        <dbReference type="Proteomes" id="UP001163046"/>
    </source>
</evidence>
<evidence type="ECO:0000256" key="2">
    <source>
        <dbReference type="SAM" id="MobiDB-lite"/>
    </source>
</evidence>
<feature type="region of interest" description="Disordered" evidence="2">
    <location>
        <begin position="156"/>
        <end position="179"/>
    </location>
</feature>
<feature type="region of interest" description="Disordered" evidence="2">
    <location>
        <begin position="220"/>
        <end position="273"/>
    </location>
</feature>
<sequence length="509" mass="56743">MSSKDSKGSSDSKKDKTKKESKREGDQDDSSSKAKKTFGMFWFGGGRKAKSDKRGSKYGSSDSLKNSAEFERRGSEFSLEDSTASAEVSTTSTEASTTTTEVSTTSSEVSAKNAEVEESSEIAKPQSGSKASNETLVVEKSSEVKIINAVYPDLAEDKDIKKPGTEQVGEDHSSPKEEIVSEKLAKEALKEESVSFQEQTPVASKPQTFEFKLQSSVILSEANKNEEEKEQRAEESKKERVQLKIEENVSTHEKAPESGRRYEVSLEEQEEQEAQVNVEAVVLSYLEKEEDQVQNENQDGLVADEEEPVVLESAENQFQELVDDFLKLDANNEEISMQKGETAKIEEIVIAKRSEEFGSEPSPFLKLDANNEERSMQKGETVKVEEIVIAKHSEQFARAPSPFDEKSTFITSTPNRESTDSQQGKRKDELYKTSPAVSYDITRFKGTAVAVEFRVQIVNNIKDVKMCTKALLAQLAQINKKLRTLQKELVEIQKNDSDQEPEIVNTEDA</sequence>
<protein>
    <submittedName>
        <fullName evidence="3">Uncharacterized protein</fullName>
    </submittedName>
</protein>
<feature type="coiled-coil region" evidence="1">
    <location>
        <begin position="468"/>
        <end position="495"/>
    </location>
</feature>
<feature type="region of interest" description="Disordered" evidence="2">
    <location>
        <begin position="398"/>
        <end position="431"/>
    </location>
</feature>
<dbReference type="AlphaFoldDB" id="A0A9X0CD51"/>
<feature type="region of interest" description="Disordered" evidence="2">
    <location>
        <begin position="1"/>
        <end position="138"/>
    </location>
</feature>